<feature type="chain" id="PRO_5012549966" evidence="2">
    <location>
        <begin position="17"/>
        <end position="414"/>
    </location>
</feature>
<feature type="region of interest" description="Disordered" evidence="1">
    <location>
        <begin position="289"/>
        <end position="376"/>
    </location>
</feature>
<feature type="compositionally biased region" description="Low complexity" evidence="1">
    <location>
        <begin position="257"/>
        <end position="269"/>
    </location>
</feature>
<feature type="region of interest" description="Disordered" evidence="1">
    <location>
        <begin position="135"/>
        <end position="200"/>
    </location>
</feature>
<comment type="caution">
    <text evidence="3">The sequence shown here is derived from an EMBL/GenBank/DDBJ whole genome shotgun (WGS) entry which is preliminary data.</text>
</comment>
<evidence type="ECO:0000256" key="2">
    <source>
        <dbReference type="SAM" id="SignalP"/>
    </source>
</evidence>
<evidence type="ECO:0000313" key="4">
    <source>
        <dbReference type="Proteomes" id="UP000186594"/>
    </source>
</evidence>
<reference evidence="3 4" key="1">
    <citation type="submission" date="2016-04" db="EMBL/GenBank/DDBJ databases">
        <title>Evolutionary innovation and constraint leading to complex multicellularity in the Ascomycota.</title>
        <authorList>
            <person name="Cisse O."/>
            <person name="Nguyen A."/>
            <person name="Hewitt D.A."/>
            <person name="Jedd G."/>
            <person name="Stajich J.E."/>
        </authorList>
    </citation>
    <scope>NUCLEOTIDE SEQUENCE [LARGE SCALE GENOMIC DNA]</scope>
    <source>
        <strain evidence="3 4">DAH-3</strain>
    </source>
</reference>
<name>A0A1U7LQ33_NEOID</name>
<evidence type="ECO:0000313" key="3">
    <source>
        <dbReference type="EMBL" id="OLL24754.1"/>
    </source>
</evidence>
<feature type="compositionally biased region" description="Acidic residues" evidence="1">
    <location>
        <begin position="401"/>
        <end position="414"/>
    </location>
</feature>
<dbReference type="Proteomes" id="UP000186594">
    <property type="component" value="Unassembled WGS sequence"/>
</dbReference>
<feature type="compositionally biased region" description="Polar residues" evidence="1">
    <location>
        <begin position="183"/>
        <end position="194"/>
    </location>
</feature>
<feature type="signal peptide" evidence="2">
    <location>
        <begin position="1"/>
        <end position="16"/>
    </location>
</feature>
<feature type="compositionally biased region" description="Basic and acidic residues" evidence="1">
    <location>
        <begin position="342"/>
        <end position="356"/>
    </location>
</feature>
<dbReference type="EMBL" id="LXFE01000641">
    <property type="protein sequence ID" value="OLL24754.1"/>
    <property type="molecule type" value="Genomic_DNA"/>
</dbReference>
<dbReference type="AlphaFoldDB" id="A0A1U7LQ33"/>
<accession>A0A1U7LQ33</accession>
<feature type="region of interest" description="Disordered" evidence="1">
    <location>
        <begin position="391"/>
        <end position="414"/>
    </location>
</feature>
<keyword evidence="2" id="KW-0732">Signal</keyword>
<evidence type="ECO:0000256" key="1">
    <source>
        <dbReference type="SAM" id="MobiDB-lite"/>
    </source>
</evidence>
<feature type="region of interest" description="Disordered" evidence="1">
    <location>
        <begin position="105"/>
        <end position="124"/>
    </location>
</feature>
<organism evidence="3 4">
    <name type="scientific">Neolecta irregularis (strain DAH-3)</name>
    <dbReference type="NCBI Taxonomy" id="1198029"/>
    <lineage>
        <taxon>Eukaryota</taxon>
        <taxon>Fungi</taxon>
        <taxon>Dikarya</taxon>
        <taxon>Ascomycota</taxon>
        <taxon>Taphrinomycotina</taxon>
        <taxon>Neolectales</taxon>
        <taxon>Neolectaceae</taxon>
        <taxon>Neolecta</taxon>
    </lineage>
</organism>
<proteinExistence type="predicted"/>
<sequence>MVYLDIILLSVGVALATPMHPAAHFDSADSVARVGKFPFIKRYNPEYDSDDDRWDRLGLARSNGKAVDNGAGVGHFHYPILYRSYDSDNRDDDSDEKLRARLGLADSYNHGNGNGSAGKAVDNGAEMGNFHYPILHRSYDSDDSDDDSDNSDDSDNDNSDQKLRARLGSDQKAADSVAGDAKGNSQPDCSNDSTKMPAPNAIRGDLLEQIRNLKKLDAKPNSQLDSSSDSLQIPVPDAMRGDLLEQIRNFKPKKPNSEPNSQSDSSSGSAKIQVPGAMRGDLLEQIRNFKTSESRPVVQRPVTNTPSNTLKAHKLLDSTDDEESDDHSWDDVIPQEPGSSTEHSKSKKSPDQKDKFVIPTVKESGSSSVPMRPALVPGLTPNLAIALAEGLASRRGSVSGDESDDDDSDDEYID</sequence>
<protein>
    <submittedName>
        <fullName evidence="3">Uncharacterized protein</fullName>
    </submittedName>
</protein>
<feature type="compositionally biased region" description="Acidic residues" evidence="1">
    <location>
        <begin position="141"/>
        <end position="158"/>
    </location>
</feature>
<gene>
    <name evidence="3" type="ORF">NEOLI_002309</name>
</gene>
<keyword evidence="4" id="KW-1185">Reference proteome</keyword>
<feature type="compositionally biased region" description="Polar residues" evidence="1">
    <location>
        <begin position="301"/>
        <end position="310"/>
    </location>
</feature>
<feature type="compositionally biased region" description="Basic and acidic residues" evidence="1">
    <location>
        <begin position="159"/>
        <end position="173"/>
    </location>
</feature>
<feature type="region of interest" description="Disordered" evidence="1">
    <location>
        <begin position="250"/>
        <end position="275"/>
    </location>
</feature>